<evidence type="ECO:0000313" key="16">
    <source>
        <dbReference type="Proteomes" id="UP001329430"/>
    </source>
</evidence>
<dbReference type="GO" id="GO:0008270">
    <property type="term" value="F:zinc ion binding"/>
    <property type="evidence" value="ECO:0007669"/>
    <property type="project" value="TreeGrafter"/>
</dbReference>
<dbReference type="InterPro" id="IPR007484">
    <property type="entry name" value="Peptidase_M28"/>
</dbReference>
<dbReference type="FunFam" id="3.40.630.10:FF:000029">
    <property type="entry name" value="Glutaminyl-peptide cyclotransferase"/>
    <property type="match status" value="1"/>
</dbReference>
<evidence type="ECO:0000313" key="15">
    <source>
        <dbReference type="EMBL" id="KAK5641347.1"/>
    </source>
</evidence>
<evidence type="ECO:0000256" key="7">
    <source>
        <dbReference type="ARBA" id="ARBA00022679"/>
    </source>
</evidence>
<dbReference type="GO" id="GO:0005576">
    <property type="term" value="C:extracellular region"/>
    <property type="evidence" value="ECO:0007669"/>
    <property type="project" value="UniProtKB-SubCell"/>
</dbReference>
<evidence type="ECO:0000256" key="1">
    <source>
        <dbReference type="ARBA" id="ARBA00000001"/>
    </source>
</evidence>
<feature type="domain" description="Peptidase M28" evidence="14">
    <location>
        <begin position="103"/>
        <end position="327"/>
    </location>
</feature>
<keyword evidence="16" id="KW-1185">Reference proteome</keyword>
<organism evidence="15 16">
    <name type="scientific">Pyrocoelia pectoralis</name>
    <dbReference type="NCBI Taxonomy" id="417401"/>
    <lineage>
        <taxon>Eukaryota</taxon>
        <taxon>Metazoa</taxon>
        <taxon>Ecdysozoa</taxon>
        <taxon>Arthropoda</taxon>
        <taxon>Hexapoda</taxon>
        <taxon>Insecta</taxon>
        <taxon>Pterygota</taxon>
        <taxon>Neoptera</taxon>
        <taxon>Endopterygota</taxon>
        <taxon>Coleoptera</taxon>
        <taxon>Polyphaga</taxon>
        <taxon>Elateriformia</taxon>
        <taxon>Elateroidea</taxon>
        <taxon>Lampyridae</taxon>
        <taxon>Lampyrinae</taxon>
        <taxon>Pyrocoelia</taxon>
    </lineage>
</organism>
<evidence type="ECO:0000256" key="5">
    <source>
        <dbReference type="ARBA" id="ARBA00016861"/>
    </source>
</evidence>
<comment type="similarity">
    <text evidence="3">Belongs to the glutaminyl-peptide cyclotransferase family.</text>
</comment>
<dbReference type="Pfam" id="PF04389">
    <property type="entry name" value="Peptidase_M28"/>
    <property type="match status" value="1"/>
</dbReference>
<keyword evidence="7" id="KW-0808">Transferase</keyword>
<dbReference type="InterPro" id="IPR040234">
    <property type="entry name" value="QC/QCL"/>
</dbReference>
<keyword evidence="11" id="KW-0012">Acyltransferase</keyword>
<proteinExistence type="inferred from homology"/>
<comment type="subcellular location">
    <subcellularLocation>
        <location evidence="2">Secreted</location>
    </subcellularLocation>
</comment>
<dbReference type="SUPFAM" id="SSF53187">
    <property type="entry name" value="Zn-dependent exopeptidases"/>
    <property type="match status" value="1"/>
</dbReference>
<keyword evidence="9" id="KW-0862">Zinc</keyword>
<accession>A0AAN7ZGD5</accession>
<dbReference type="EC" id="2.3.2.5" evidence="4"/>
<keyword evidence="13" id="KW-0732">Signal</keyword>
<reference evidence="15 16" key="1">
    <citation type="journal article" date="2024" name="Insects">
        <title>An Improved Chromosome-Level Genome Assembly of the Firefly Pyrocoelia pectoralis.</title>
        <authorList>
            <person name="Fu X."/>
            <person name="Meyer-Rochow V.B."/>
            <person name="Ballantyne L."/>
            <person name="Zhu X."/>
        </authorList>
    </citation>
    <scope>NUCLEOTIDE SEQUENCE [LARGE SCALE GENOMIC DNA]</scope>
    <source>
        <strain evidence="15">XCY_ONT2</strain>
    </source>
</reference>
<evidence type="ECO:0000256" key="12">
    <source>
        <dbReference type="ARBA" id="ARBA00057903"/>
    </source>
</evidence>
<feature type="signal peptide" evidence="13">
    <location>
        <begin position="1"/>
        <end position="21"/>
    </location>
</feature>
<evidence type="ECO:0000259" key="14">
    <source>
        <dbReference type="Pfam" id="PF04389"/>
    </source>
</evidence>
<dbReference type="Gene3D" id="3.40.630.10">
    <property type="entry name" value="Zn peptidases"/>
    <property type="match status" value="1"/>
</dbReference>
<evidence type="ECO:0000256" key="13">
    <source>
        <dbReference type="SAM" id="SignalP"/>
    </source>
</evidence>
<dbReference type="InterPro" id="IPR037457">
    <property type="entry name" value="M28_QC"/>
</dbReference>
<dbReference type="CDD" id="cd03880">
    <property type="entry name" value="M28_QC_like"/>
    <property type="match status" value="1"/>
</dbReference>
<dbReference type="PANTHER" id="PTHR12283">
    <property type="entry name" value="GLUTAMINYL-PEPTIDE CYCLOTRANSFERASE"/>
    <property type="match status" value="1"/>
</dbReference>
<comment type="function">
    <text evidence="12">Acts as a glutaminyl-peptide cyclotransferase. Responsible for the biosynthesis of pyroglutamyl peptides. Might be more efficient in the conversion of tri and tetrapeptides in vitro. Might have a relative preference for substrates containing hydrophobic amino acids in vitro.</text>
</comment>
<protein>
    <recommendedName>
        <fullName evidence="5">Glutaminyl-peptide cyclotransferase</fullName>
        <ecNumber evidence="4">2.3.2.5</ecNumber>
    </recommendedName>
</protein>
<evidence type="ECO:0000256" key="9">
    <source>
        <dbReference type="ARBA" id="ARBA00022833"/>
    </source>
</evidence>
<name>A0AAN7ZGD5_9COLE</name>
<keyword evidence="6" id="KW-0964">Secreted</keyword>
<evidence type="ECO:0000256" key="4">
    <source>
        <dbReference type="ARBA" id="ARBA00012012"/>
    </source>
</evidence>
<evidence type="ECO:0000256" key="8">
    <source>
        <dbReference type="ARBA" id="ARBA00022723"/>
    </source>
</evidence>
<evidence type="ECO:0000256" key="11">
    <source>
        <dbReference type="ARBA" id="ARBA00023315"/>
    </source>
</evidence>
<dbReference type="EMBL" id="JAVRBK010000007">
    <property type="protein sequence ID" value="KAK5641347.1"/>
    <property type="molecule type" value="Genomic_DNA"/>
</dbReference>
<comment type="caution">
    <text evidence="15">The sequence shown here is derived from an EMBL/GenBank/DDBJ whole genome shotgun (WGS) entry which is preliminary data.</text>
</comment>
<comment type="catalytic activity">
    <reaction evidence="1">
        <text>N-terminal L-glutaminyl-[peptide] = N-terminal 5-oxo-L-prolyl-[peptide] + NH4(+)</text>
        <dbReference type="Rhea" id="RHEA:23652"/>
        <dbReference type="Rhea" id="RHEA-COMP:11736"/>
        <dbReference type="Rhea" id="RHEA-COMP:11846"/>
        <dbReference type="ChEBI" id="CHEBI:28938"/>
        <dbReference type="ChEBI" id="CHEBI:64722"/>
        <dbReference type="ChEBI" id="CHEBI:87215"/>
        <dbReference type="EC" id="2.3.2.5"/>
    </reaction>
</comment>
<evidence type="ECO:0000256" key="2">
    <source>
        <dbReference type="ARBA" id="ARBA00004613"/>
    </source>
</evidence>
<gene>
    <name evidence="15" type="ORF">RI129_009894</name>
</gene>
<evidence type="ECO:0000256" key="10">
    <source>
        <dbReference type="ARBA" id="ARBA00023157"/>
    </source>
</evidence>
<sequence>MNNINIVTFNIVVFLFKFSIAAKGTSSQQVLSDKQVHYLSDLTDSKYTKEVFKRLLVPRVVGTEGHKNVANYITNELDKLGYEIEMDEFQERTPNFGILTFKNIIARLNPKATKFLVLACHYDSKFFSEFNFIGATDSAVPCAMILNLAKVLQKELNNAKNQTSISLKLIFFDGEEAFQQWGPNDSIYGAKHLAQTWGAKLRVAADGNTMSHIESIDVLVLLDLIGAKNPKFYSFFENTRPWYNILSNAEKQLSSLGLLTGYSNRYFVDRSQYSFIEDDHIPFYHRGVKVVHVIPTPFPFVWHREEDNAKAIDLDVVENLNKIFRVFVAKSLHLSVTQI</sequence>
<evidence type="ECO:0000256" key="3">
    <source>
        <dbReference type="ARBA" id="ARBA00006014"/>
    </source>
</evidence>
<keyword evidence="8" id="KW-0479">Metal-binding</keyword>
<dbReference type="Proteomes" id="UP001329430">
    <property type="component" value="Chromosome 7"/>
</dbReference>
<keyword evidence="10" id="KW-1015">Disulfide bond</keyword>
<dbReference type="AlphaFoldDB" id="A0AAN7ZGD5"/>
<dbReference type="GO" id="GO:0016603">
    <property type="term" value="F:glutaminyl-peptide cyclotransferase activity"/>
    <property type="evidence" value="ECO:0007669"/>
    <property type="project" value="UniProtKB-EC"/>
</dbReference>
<evidence type="ECO:0000256" key="6">
    <source>
        <dbReference type="ARBA" id="ARBA00022525"/>
    </source>
</evidence>
<dbReference type="PANTHER" id="PTHR12283:SF6">
    <property type="entry name" value="GLUTAMINYL-PEPTIDE CYCLOTRANSFERASE-RELATED"/>
    <property type="match status" value="1"/>
</dbReference>
<feature type="chain" id="PRO_5043009419" description="Glutaminyl-peptide cyclotransferase" evidence="13">
    <location>
        <begin position="22"/>
        <end position="339"/>
    </location>
</feature>